<evidence type="ECO:0000313" key="3">
    <source>
        <dbReference type="Proteomes" id="UP000516437"/>
    </source>
</evidence>
<keyword evidence="3" id="KW-1185">Reference proteome</keyword>
<reference evidence="2 3" key="1">
    <citation type="journal article" date="2019" name="Plant Biotechnol. J.">
        <title>The red bayberry genome and genetic basis of sex determination.</title>
        <authorList>
            <person name="Jia H.M."/>
            <person name="Jia H.J."/>
            <person name="Cai Q.L."/>
            <person name="Wang Y."/>
            <person name="Zhao H.B."/>
            <person name="Yang W.F."/>
            <person name="Wang G.Y."/>
            <person name="Li Y.H."/>
            <person name="Zhan D.L."/>
            <person name="Shen Y.T."/>
            <person name="Niu Q.F."/>
            <person name="Chang L."/>
            <person name="Qiu J."/>
            <person name="Zhao L."/>
            <person name="Xie H.B."/>
            <person name="Fu W.Y."/>
            <person name="Jin J."/>
            <person name="Li X.W."/>
            <person name="Jiao Y."/>
            <person name="Zhou C.C."/>
            <person name="Tu T."/>
            <person name="Chai C.Y."/>
            <person name="Gao J.L."/>
            <person name="Fan L.J."/>
            <person name="van de Weg E."/>
            <person name="Wang J.Y."/>
            <person name="Gao Z.S."/>
        </authorList>
    </citation>
    <scope>NUCLEOTIDE SEQUENCE [LARGE SCALE GENOMIC DNA]</scope>
    <source>
        <tissue evidence="2">Leaves</tissue>
    </source>
</reference>
<evidence type="ECO:0000313" key="2">
    <source>
        <dbReference type="EMBL" id="KAB1205733.1"/>
    </source>
</evidence>
<accession>A0A6A1UZD9</accession>
<protein>
    <submittedName>
        <fullName evidence="2">Uncharacterized protein</fullName>
    </submittedName>
</protein>
<gene>
    <name evidence="2" type="ORF">CJ030_MR7G028082</name>
</gene>
<feature type="transmembrane region" description="Helical" evidence="1">
    <location>
        <begin position="134"/>
        <end position="152"/>
    </location>
</feature>
<dbReference type="AlphaFoldDB" id="A0A6A1UZD9"/>
<comment type="caution">
    <text evidence="2">The sequence shown here is derived from an EMBL/GenBank/DDBJ whole genome shotgun (WGS) entry which is preliminary data.</text>
</comment>
<name>A0A6A1UZD9_9ROSI</name>
<sequence length="175" mass="20002">MLKQCCGSSLYAWVTFQFSPDILAAFMELQRPIRAYPTVELANKLDAEDIFCTFMGQNVVLVGPFIRQKFMLPFWCILHLIFAYDIESRAHMTKCPIMRGELMLAVARGYVIDLPSYIFLSLRPEAMMNSLAALPYNLLLTQFSIVGAAWMVRMRKGSAYRSHLSDHFMPFQGPA</sequence>
<keyword evidence="1" id="KW-0812">Transmembrane</keyword>
<dbReference type="Proteomes" id="UP000516437">
    <property type="component" value="Chromosome 7"/>
</dbReference>
<keyword evidence="1" id="KW-1133">Transmembrane helix</keyword>
<proteinExistence type="predicted"/>
<keyword evidence="1" id="KW-0472">Membrane</keyword>
<evidence type="ECO:0000256" key="1">
    <source>
        <dbReference type="SAM" id="Phobius"/>
    </source>
</evidence>
<organism evidence="2 3">
    <name type="scientific">Morella rubra</name>
    <name type="common">Chinese bayberry</name>
    <dbReference type="NCBI Taxonomy" id="262757"/>
    <lineage>
        <taxon>Eukaryota</taxon>
        <taxon>Viridiplantae</taxon>
        <taxon>Streptophyta</taxon>
        <taxon>Embryophyta</taxon>
        <taxon>Tracheophyta</taxon>
        <taxon>Spermatophyta</taxon>
        <taxon>Magnoliopsida</taxon>
        <taxon>eudicotyledons</taxon>
        <taxon>Gunneridae</taxon>
        <taxon>Pentapetalae</taxon>
        <taxon>rosids</taxon>
        <taxon>fabids</taxon>
        <taxon>Fagales</taxon>
        <taxon>Myricaceae</taxon>
        <taxon>Morella</taxon>
    </lineage>
</organism>
<dbReference type="EMBL" id="RXIC02000025">
    <property type="protein sequence ID" value="KAB1205733.1"/>
    <property type="molecule type" value="Genomic_DNA"/>
</dbReference>